<dbReference type="eggNOG" id="COG5640">
    <property type="taxonomic scope" value="Bacteria"/>
</dbReference>
<sequence length="280" mass="28786">MRKPLVLGLLVAAVAVVGAAPAGAVVGGTKADQPYPFMVSLQNPQAPGGKHFCGASVLAPRWLLTAAHCVDNAGNVAKTTVRVGSDRSDAGGRIVKLEKVVLHPDYIRNGPAGAHADIALVHLVDPVDLPAIPVAATPGEGSAVRAIGWGRTCAKETEVNCPLPSPSLKQLEMKVVEPKSCDRMSTGDTCLNSVEAGGAVCFADSGSPLLVKAGTGWRIAGVASRFGAPDGTDSCDSPTSIYTDAHAVRDWIATTAGMPVQRSTRSGFGNGSEALSPRYR</sequence>
<dbReference type="InterPro" id="IPR001254">
    <property type="entry name" value="Trypsin_dom"/>
</dbReference>
<dbReference type="OrthoDB" id="9815928at2"/>
<dbReference type="PROSITE" id="PS00134">
    <property type="entry name" value="TRYPSIN_HIS"/>
    <property type="match status" value="1"/>
</dbReference>
<dbReference type="CDD" id="cd00190">
    <property type="entry name" value="Tryp_SPc"/>
    <property type="match status" value="1"/>
</dbReference>
<keyword evidence="1" id="KW-1015">Disulfide bond</keyword>
<dbReference type="InterPro" id="IPR043504">
    <property type="entry name" value="Peptidase_S1_PA_chymotrypsin"/>
</dbReference>
<organism evidence="5 6">
    <name type="scientific">Allokutzneria albata</name>
    <name type="common">Kibdelosporangium albatum</name>
    <dbReference type="NCBI Taxonomy" id="211114"/>
    <lineage>
        <taxon>Bacteria</taxon>
        <taxon>Bacillati</taxon>
        <taxon>Actinomycetota</taxon>
        <taxon>Actinomycetes</taxon>
        <taxon>Pseudonocardiales</taxon>
        <taxon>Pseudonocardiaceae</taxon>
        <taxon>Allokutzneria</taxon>
    </lineage>
</organism>
<name>A0A1H0ADU5_ALLAB</name>
<evidence type="ECO:0000313" key="6">
    <source>
        <dbReference type="Proteomes" id="UP000183376"/>
    </source>
</evidence>
<dbReference type="InterPro" id="IPR001314">
    <property type="entry name" value="Peptidase_S1A"/>
</dbReference>
<dbReference type="AlphaFoldDB" id="A0A1H0ADU5"/>
<accession>A0A1H0ADU5</accession>
<evidence type="ECO:0000256" key="2">
    <source>
        <dbReference type="SAM" id="MobiDB-lite"/>
    </source>
</evidence>
<dbReference type="PANTHER" id="PTHR24260">
    <property type="match status" value="1"/>
</dbReference>
<feature type="domain" description="Peptidase S1" evidence="4">
    <location>
        <begin position="25"/>
        <end position="257"/>
    </location>
</feature>
<reference evidence="5 6" key="1">
    <citation type="submission" date="2016-10" db="EMBL/GenBank/DDBJ databases">
        <authorList>
            <person name="de Groot N.N."/>
        </authorList>
    </citation>
    <scope>NUCLEOTIDE SEQUENCE [LARGE SCALE GENOMIC DNA]</scope>
    <source>
        <strain evidence="5 6">DSM 44149</strain>
    </source>
</reference>
<evidence type="ECO:0000313" key="5">
    <source>
        <dbReference type="EMBL" id="SDN31577.1"/>
    </source>
</evidence>
<dbReference type="SMART" id="SM00020">
    <property type="entry name" value="Tryp_SPc"/>
    <property type="match status" value="1"/>
</dbReference>
<dbReference type="Pfam" id="PF00089">
    <property type="entry name" value="Trypsin"/>
    <property type="match status" value="1"/>
</dbReference>
<gene>
    <name evidence="5" type="ORF">SAMN04489726_6015</name>
</gene>
<dbReference type="SUPFAM" id="SSF50494">
    <property type="entry name" value="Trypsin-like serine proteases"/>
    <property type="match status" value="1"/>
</dbReference>
<proteinExistence type="predicted"/>
<dbReference type="InterPro" id="IPR051333">
    <property type="entry name" value="CLIP_Serine_Protease"/>
</dbReference>
<feature type="signal peptide" evidence="3">
    <location>
        <begin position="1"/>
        <end position="24"/>
    </location>
</feature>
<dbReference type="InterPro" id="IPR018114">
    <property type="entry name" value="TRYPSIN_HIS"/>
</dbReference>
<dbReference type="Proteomes" id="UP000183376">
    <property type="component" value="Chromosome I"/>
</dbReference>
<keyword evidence="6" id="KW-1185">Reference proteome</keyword>
<feature type="chain" id="PRO_5009246786" evidence="3">
    <location>
        <begin position="25"/>
        <end position="280"/>
    </location>
</feature>
<dbReference type="GO" id="GO:0004252">
    <property type="term" value="F:serine-type endopeptidase activity"/>
    <property type="evidence" value="ECO:0007669"/>
    <property type="project" value="InterPro"/>
</dbReference>
<dbReference type="PRINTS" id="PR00722">
    <property type="entry name" value="CHYMOTRYPSIN"/>
</dbReference>
<evidence type="ECO:0000256" key="1">
    <source>
        <dbReference type="ARBA" id="ARBA00023157"/>
    </source>
</evidence>
<evidence type="ECO:0000256" key="3">
    <source>
        <dbReference type="SAM" id="SignalP"/>
    </source>
</evidence>
<dbReference type="InterPro" id="IPR009003">
    <property type="entry name" value="Peptidase_S1_PA"/>
</dbReference>
<dbReference type="STRING" id="211114.SAMN04489726_6015"/>
<dbReference type="FunFam" id="2.40.10.10:FF:000068">
    <property type="entry name" value="transmembrane protease serine 2"/>
    <property type="match status" value="1"/>
</dbReference>
<dbReference type="GO" id="GO:0006508">
    <property type="term" value="P:proteolysis"/>
    <property type="evidence" value="ECO:0007669"/>
    <property type="project" value="InterPro"/>
</dbReference>
<dbReference type="RefSeq" id="WP_052407005.1">
    <property type="nucleotide sequence ID" value="NZ_JOEF01000003.1"/>
</dbReference>
<dbReference type="EMBL" id="LT629701">
    <property type="protein sequence ID" value="SDN31577.1"/>
    <property type="molecule type" value="Genomic_DNA"/>
</dbReference>
<evidence type="ECO:0000259" key="4">
    <source>
        <dbReference type="PROSITE" id="PS50240"/>
    </source>
</evidence>
<dbReference type="PROSITE" id="PS50240">
    <property type="entry name" value="TRYPSIN_DOM"/>
    <property type="match status" value="1"/>
</dbReference>
<keyword evidence="3" id="KW-0732">Signal</keyword>
<dbReference type="PANTHER" id="PTHR24260:SF132">
    <property type="entry name" value="PEPTIDASE S1 DOMAIN-CONTAINING PROTEIN"/>
    <property type="match status" value="1"/>
</dbReference>
<protein>
    <submittedName>
        <fullName evidence="5">Trypsin</fullName>
    </submittedName>
</protein>
<feature type="region of interest" description="Disordered" evidence="2">
    <location>
        <begin position="261"/>
        <end position="280"/>
    </location>
</feature>
<dbReference type="Gene3D" id="2.40.10.10">
    <property type="entry name" value="Trypsin-like serine proteases"/>
    <property type="match status" value="1"/>
</dbReference>